<reference evidence="2" key="1">
    <citation type="submission" date="2018-06" db="EMBL/GenBank/DDBJ databases">
        <authorList>
            <person name="Zhirakovskaya E."/>
        </authorList>
    </citation>
    <scope>NUCLEOTIDE SEQUENCE</scope>
</reference>
<dbReference type="EMBL" id="UOFT01000056">
    <property type="protein sequence ID" value="VAW97299.1"/>
    <property type="molecule type" value="Genomic_DNA"/>
</dbReference>
<proteinExistence type="predicted"/>
<dbReference type="GO" id="GO:0035438">
    <property type="term" value="F:cyclic-di-GMP binding"/>
    <property type="evidence" value="ECO:0007669"/>
    <property type="project" value="InterPro"/>
</dbReference>
<feature type="domain" description="PilZ" evidence="1">
    <location>
        <begin position="4"/>
        <end position="88"/>
    </location>
</feature>
<dbReference type="SUPFAM" id="SSF141371">
    <property type="entry name" value="PilZ domain-like"/>
    <property type="match status" value="1"/>
</dbReference>
<dbReference type="Gene3D" id="2.40.10.220">
    <property type="entry name" value="predicted glycosyltransferase like domains"/>
    <property type="match status" value="1"/>
</dbReference>
<evidence type="ECO:0000313" key="2">
    <source>
        <dbReference type="EMBL" id="VAW97299.1"/>
    </source>
</evidence>
<sequence length="89" mass="9874">MTNHRKHSRLPLPMTVEVCVEDQAPVISKTRDMSDGGVFLEENENLVLQMGMKLTIRVVENMQGEEPPAIPATVVRVTDDGVAVQFDPD</sequence>
<dbReference type="InterPro" id="IPR009875">
    <property type="entry name" value="PilZ_domain"/>
</dbReference>
<dbReference type="AlphaFoldDB" id="A0A3B1AG92"/>
<accession>A0A3B1AG92</accession>
<organism evidence="2">
    <name type="scientific">hydrothermal vent metagenome</name>
    <dbReference type="NCBI Taxonomy" id="652676"/>
    <lineage>
        <taxon>unclassified sequences</taxon>
        <taxon>metagenomes</taxon>
        <taxon>ecological metagenomes</taxon>
    </lineage>
</organism>
<dbReference type="Pfam" id="PF07238">
    <property type="entry name" value="PilZ"/>
    <property type="match status" value="1"/>
</dbReference>
<evidence type="ECO:0000259" key="1">
    <source>
        <dbReference type="Pfam" id="PF07238"/>
    </source>
</evidence>
<protein>
    <recommendedName>
        <fullName evidence="1">PilZ domain-containing protein</fullName>
    </recommendedName>
</protein>
<name>A0A3B1AG92_9ZZZZ</name>
<gene>
    <name evidence="2" type="ORF">MNBD_GAMMA23-1814</name>
</gene>